<dbReference type="RefSeq" id="WP_265383205.1">
    <property type="nucleotide sequence ID" value="NZ_CP110615.1"/>
</dbReference>
<feature type="transmembrane region" description="Helical" evidence="2">
    <location>
        <begin position="142"/>
        <end position="165"/>
    </location>
</feature>
<evidence type="ECO:0000256" key="2">
    <source>
        <dbReference type="SAM" id="Phobius"/>
    </source>
</evidence>
<evidence type="ECO:0000256" key="1">
    <source>
        <dbReference type="SAM" id="MobiDB-lite"/>
    </source>
</evidence>
<dbReference type="EMBL" id="CP110615">
    <property type="protein sequence ID" value="UZJ25099.1"/>
    <property type="molecule type" value="Genomic_DNA"/>
</dbReference>
<sequence>MTGPSHPRTFARRPAGLAAKIRPPVDGPAPVGPTAPAEPLAPAEAGSPGSEAAAVPVGAPAPAPAVRPSPRPRPAPAPVGGAAAEPAPAVEPAAVPDAVAPAPPAEVAPPVAAVAVAPVAAVAVPDAAPTPRTARSRPRIPFWLLKPLLGLVLAVLALIVMVRLVTADDGAAAPTVAPSAVTTTVASPGAAGAQAGTITVGGVFLLPLSTSTDSSGSLAGRTGQVVQAQGVEVLSTPSADGAWVGTSADNRVYVQLVGSSRGAVTPSTGQRLTFTGTVVPNGGGLAAGDGAALLAQQTQHVEVFVGALSVG</sequence>
<dbReference type="Proteomes" id="UP001164965">
    <property type="component" value="Chromosome"/>
</dbReference>
<feature type="compositionally biased region" description="Pro residues" evidence="1">
    <location>
        <begin position="59"/>
        <end position="77"/>
    </location>
</feature>
<feature type="region of interest" description="Disordered" evidence="1">
    <location>
        <begin position="1"/>
        <end position="84"/>
    </location>
</feature>
<keyword evidence="2" id="KW-0472">Membrane</keyword>
<keyword evidence="4" id="KW-1185">Reference proteome</keyword>
<accession>A0ABY6P0U5</accession>
<evidence type="ECO:0000313" key="4">
    <source>
        <dbReference type="Proteomes" id="UP001164965"/>
    </source>
</evidence>
<name>A0ABY6P0U5_9NOCA</name>
<keyword evidence="2" id="KW-0812">Transmembrane</keyword>
<gene>
    <name evidence="3" type="ORF">RHODO2019_00885</name>
</gene>
<protein>
    <recommendedName>
        <fullName evidence="5">DUF5666 domain-containing protein</fullName>
    </recommendedName>
</protein>
<organism evidence="3 4">
    <name type="scientific">Rhodococcus antarcticus</name>
    <dbReference type="NCBI Taxonomy" id="2987751"/>
    <lineage>
        <taxon>Bacteria</taxon>
        <taxon>Bacillati</taxon>
        <taxon>Actinomycetota</taxon>
        <taxon>Actinomycetes</taxon>
        <taxon>Mycobacteriales</taxon>
        <taxon>Nocardiaceae</taxon>
        <taxon>Rhodococcus</taxon>
    </lineage>
</organism>
<proteinExistence type="predicted"/>
<evidence type="ECO:0000313" key="3">
    <source>
        <dbReference type="EMBL" id="UZJ25099.1"/>
    </source>
</evidence>
<keyword evidence="2" id="KW-1133">Transmembrane helix</keyword>
<feature type="compositionally biased region" description="Low complexity" evidence="1">
    <location>
        <begin position="34"/>
        <end position="58"/>
    </location>
</feature>
<reference evidence="3" key="1">
    <citation type="submission" date="2022-10" db="EMBL/GenBank/DDBJ databases">
        <title>Rhodococcus sp.75.</title>
        <authorList>
            <person name="Sun M."/>
        </authorList>
    </citation>
    <scope>NUCLEOTIDE SEQUENCE</scope>
    <source>
        <strain evidence="3">75</strain>
    </source>
</reference>
<evidence type="ECO:0008006" key="5">
    <source>
        <dbReference type="Google" id="ProtNLM"/>
    </source>
</evidence>